<dbReference type="EMBL" id="FPHI01000030">
    <property type="protein sequence ID" value="SFV66976.1"/>
    <property type="molecule type" value="Genomic_DNA"/>
</dbReference>
<evidence type="ECO:0000256" key="3">
    <source>
        <dbReference type="ARBA" id="ARBA00022806"/>
    </source>
</evidence>
<feature type="domain" description="Helicase ATP-binding" evidence="6">
    <location>
        <begin position="1"/>
        <end position="173"/>
    </location>
</feature>
<name>A0A1W1CMD6_9ZZZZ</name>
<dbReference type="PROSITE" id="PS51194">
    <property type="entry name" value="HELICASE_CTER"/>
    <property type="match status" value="1"/>
</dbReference>
<dbReference type="InterPro" id="IPR011545">
    <property type="entry name" value="DEAD/DEAH_box_helicase_dom"/>
</dbReference>
<dbReference type="SUPFAM" id="SSF52540">
    <property type="entry name" value="P-loop containing nucleoside triphosphate hydrolases"/>
    <property type="match status" value="1"/>
</dbReference>
<dbReference type="CDD" id="cd18787">
    <property type="entry name" value="SF2_C_DEAD"/>
    <property type="match status" value="1"/>
</dbReference>
<keyword evidence="2" id="KW-0378">Hydrolase</keyword>
<protein>
    <submittedName>
        <fullName evidence="8">ATP-dependent RNA helicase RhlE</fullName>
    </submittedName>
</protein>
<dbReference type="GO" id="GO:0016787">
    <property type="term" value="F:hydrolase activity"/>
    <property type="evidence" value="ECO:0007669"/>
    <property type="project" value="UniProtKB-KW"/>
</dbReference>
<evidence type="ECO:0000259" key="7">
    <source>
        <dbReference type="PROSITE" id="PS51194"/>
    </source>
</evidence>
<dbReference type="CDD" id="cd00268">
    <property type="entry name" value="DEADc"/>
    <property type="match status" value="1"/>
</dbReference>
<dbReference type="InterPro" id="IPR027417">
    <property type="entry name" value="P-loop_NTPase"/>
</dbReference>
<reference evidence="8" key="1">
    <citation type="submission" date="2016-10" db="EMBL/GenBank/DDBJ databases">
        <authorList>
            <person name="de Groot N.N."/>
        </authorList>
    </citation>
    <scope>NUCLEOTIDE SEQUENCE</scope>
</reference>
<evidence type="ECO:0000256" key="4">
    <source>
        <dbReference type="ARBA" id="ARBA00022840"/>
    </source>
</evidence>
<feature type="compositionally biased region" description="Basic residues" evidence="5">
    <location>
        <begin position="370"/>
        <end position="391"/>
    </location>
</feature>
<feature type="domain" description="Helicase C-terminal" evidence="7">
    <location>
        <begin position="200"/>
        <end position="349"/>
    </location>
</feature>
<gene>
    <name evidence="8" type="ORF">MNB_SV-3-1187</name>
</gene>
<evidence type="ECO:0000256" key="5">
    <source>
        <dbReference type="SAM" id="MobiDB-lite"/>
    </source>
</evidence>
<dbReference type="PROSITE" id="PS51192">
    <property type="entry name" value="HELICASE_ATP_BIND_1"/>
    <property type="match status" value="1"/>
</dbReference>
<feature type="region of interest" description="Disordered" evidence="5">
    <location>
        <begin position="344"/>
        <end position="391"/>
    </location>
</feature>
<dbReference type="GO" id="GO:0005524">
    <property type="term" value="F:ATP binding"/>
    <property type="evidence" value="ECO:0007669"/>
    <property type="project" value="UniProtKB-KW"/>
</dbReference>
<dbReference type="GO" id="GO:0005829">
    <property type="term" value="C:cytosol"/>
    <property type="evidence" value="ECO:0007669"/>
    <property type="project" value="TreeGrafter"/>
</dbReference>
<accession>A0A1W1CMD6</accession>
<dbReference type="GO" id="GO:0003676">
    <property type="term" value="F:nucleic acid binding"/>
    <property type="evidence" value="ECO:0007669"/>
    <property type="project" value="InterPro"/>
</dbReference>
<dbReference type="InterPro" id="IPR001650">
    <property type="entry name" value="Helicase_C-like"/>
</dbReference>
<keyword evidence="3 8" id="KW-0347">Helicase</keyword>
<keyword evidence="1" id="KW-0547">Nucleotide-binding</keyword>
<keyword evidence="4" id="KW-0067">ATP-binding</keyword>
<dbReference type="InterPro" id="IPR044742">
    <property type="entry name" value="DEAD/DEAH_RhlB"/>
</dbReference>
<feature type="compositionally biased region" description="Basic and acidic residues" evidence="5">
    <location>
        <begin position="357"/>
        <end position="369"/>
    </location>
</feature>
<dbReference type="SMART" id="SM00487">
    <property type="entry name" value="DEXDc"/>
    <property type="match status" value="1"/>
</dbReference>
<evidence type="ECO:0000313" key="8">
    <source>
        <dbReference type="EMBL" id="SFV66976.1"/>
    </source>
</evidence>
<organism evidence="8">
    <name type="scientific">hydrothermal vent metagenome</name>
    <dbReference type="NCBI Taxonomy" id="652676"/>
    <lineage>
        <taxon>unclassified sequences</taxon>
        <taxon>metagenomes</taxon>
        <taxon>ecological metagenomes</taxon>
    </lineage>
</organism>
<dbReference type="InterPro" id="IPR014001">
    <property type="entry name" value="Helicase_ATP-bd"/>
</dbReference>
<dbReference type="InterPro" id="IPR050079">
    <property type="entry name" value="DEAD_box_RNA_helicase"/>
</dbReference>
<dbReference type="PANTHER" id="PTHR47959">
    <property type="entry name" value="ATP-DEPENDENT RNA HELICASE RHLE-RELATED"/>
    <property type="match status" value="1"/>
</dbReference>
<dbReference type="Pfam" id="PF00271">
    <property type="entry name" value="Helicase_C"/>
    <property type="match status" value="1"/>
</dbReference>
<dbReference type="AlphaFoldDB" id="A0A1W1CMD6"/>
<dbReference type="GO" id="GO:0003724">
    <property type="term" value="F:RNA helicase activity"/>
    <property type="evidence" value="ECO:0007669"/>
    <property type="project" value="TreeGrafter"/>
</dbReference>
<proteinExistence type="predicted"/>
<evidence type="ECO:0000256" key="1">
    <source>
        <dbReference type="ARBA" id="ARBA00022741"/>
    </source>
</evidence>
<evidence type="ECO:0000256" key="2">
    <source>
        <dbReference type="ARBA" id="ARBA00022801"/>
    </source>
</evidence>
<dbReference type="PANTHER" id="PTHR47959:SF2">
    <property type="entry name" value="ATP-DEPENDENT RNA HELICASE DEAD BOX FAMILY"/>
    <property type="match status" value="1"/>
</dbReference>
<sequence length="391" mass="44255">MAMKGVDVLGASKSGTGKTAAYVLPLLNKLQKVVKKDEKVVRALIIVPTIELADQVSRTIIGFTKYLDIYTVKVQGGSKKSEQIHQLKQGADIIVATPGRLQDFITDKKINLEYVNTVILDEADTMLDLGFLAEIKNILKRCPAQKQMMCFSATISQNIKKLAKEFLCNPAVVEVSNRRDVVNFIKHRAYKVDKKRKAELGAKLVKDLDGGQVLVFVNKKETANKLFEYFKSQEIWTTVIHGDIKRGGRAKALTLFKSGKSQVLIATDIAARGIDIPQLPLVINYDLPELTDDFTHRVGRTGRANHKGEVITLLTIQDYNHFSTIEKHLKLNVKREIMDGFEITDKQPRQARPRKKSLSEKKGKIDYDKKRRYTYAAQKKKRDEKKGMKKK</sequence>
<evidence type="ECO:0000259" key="6">
    <source>
        <dbReference type="PROSITE" id="PS51192"/>
    </source>
</evidence>
<dbReference type="SMART" id="SM00490">
    <property type="entry name" value="HELICc"/>
    <property type="match status" value="1"/>
</dbReference>
<dbReference type="Pfam" id="PF00270">
    <property type="entry name" value="DEAD"/>
    <property type="match status" value="1"/>
</dbReference>
<dbReference type="Gene3D" id="3.40.50.300">
    <property type="entry name" value="P-loop containing nucleotide triphosphate hydrolases"/>
    <property type="match status" value="2"/>
</dbReference>